<dbReference type="Proteomes" id="UP000013148">
    <property type="component" value="Unassembled WGS sequence"/>
</dbReference>
<keyword evidence="1" id="KW-1133">Transmembrane helix</keyword>
<dbReference type="EMBL" id="APPJ01000017">
    <property type="protein sequence ID" value="ENV14813.1"/>
    <property type="molecule type" value="Genomic_DNA"/>
</dbReference>
<dbReference type="AlphaFoldDB" id="N8Y5B0"/>
<proteinExistence type="predicted"/>
<evidence type="ECO:0008006" key="4">
    <source>
        <dbReference type="Google" id="ProtNLM"/>
    </source>
</evidence>
<sequence length="169" mass="19305">MNPKCQQILNISKEFNLFKSIYQKIFIIIFLSFSTYAGADNIKQKDKNSDGLEITHLPYNSQDHLKCLENNSKDNCQSVNLISSSKLTHAYNFINSQYGRGIVLPESSDGKLIVISPFSDERETLLNINIVDKFGVVTEKSLSEKTKFIIDKNYNLIYIKNGKTIKEKL</sequence>
<keyword evidence="1" id="KW-0472">Membrane</keyword>
<dbReference type="eggNOG" id="ENOG5031QIF">
    <property type="taxonomic scope" value="Bacteria"/>
</dbReference>
<feature type="transmembrane region" description="Helical" evidence="1">
    <location>
        <begin position="21"/>
        <end position="39"/>
    </location>
</feature>
<accession>N8Y5B0</accession>
<reference evidence="2 3" key="1">
    <citation type="submission" date="2013-02" db="EMBL/GenBank/DDBJ databases">
        <title>The Genome Sequence of Acinetobacter guillouiae NIPH 991.</title>
        <authorList>
            <consortium name="The Broad Institute Genome Sequencing Platform"/>
            <consortium name="The Broad Institute Genome Sequencing Center for Infectious Disease"/>
            <person name="Cerqueira G."/>
            <person name="Feldgarden M."/>
            <person name="Courvalin P."/>
            <person name="Perichon B."/>
            <person name="Grillot-Courvalin C."/>
            <person name="Clermont D."/>
            <person name="Rocha E."/>
            <person name="Yoon E.-J."/>
            <person name="Nemec A."/>
            <person name="Walker B."/>
            <person name="Young S.K."/>
            <person name="Zeng Q."/>
            <person name="Gargeya S."/>
            <person name="Fitzgerald M."/>
            <person name="Haas B."/>
            <person name="Abouelleil A."/>
            <person name="Alvarado L."/>
            <person name="Arachchi H.M."/>
            <person name="Berlin A.M."/>
            <person name="Chapman S.B."/>
            <person name="Dewar J."/>
            <person name="Goldberg J."/>
            <person name="Griggs A."/>
            <person name="Gujja S."/>
            <person name="Hansen M."/>
            <person name="Howarth C."/>
            <person name="Imamovic A."/>
            <person name="Larimer J."/>
            <person name="McCowan C."/>
            <person name="Murphy C."/>
            <person name="Neiman D."/>
            <person name="Pearson M."/>
            <person name="Priest M."/>
            <person name="Roberts A."/>
            <person name="Saif S."/>
            <person name="Shea T."/>
            <person name="Sisk P."/>
            <person name="Sykes S."/>
            <person name="Wortman J."/>
            <person name="Nusbaum C."/>
            <person name="Birren B."/>
        </authorList>
    </citation>
    <scope>NUCLEOTIDE SEQUENCE [LARGE SCALE GENOMIC DNA]</scope>
    <source>
        <strain evidence="2 3">NIPH 991</strain>
    </source>
</reference>
<name>N8Y5B0_ACIGI</name>
<dbReference type="PATRIC" id="fig|1217656.3.peg.4486"/>
<comment type="caution">
    <text evidence="2">The sequence shown here is derived from an EMBL/GenBank/DDBJ whole genome shotgun (WGS) entry which is preliminary data.</text>
</comment>
<evidence type="ECO:0000313" key="2">
    <source>
        <dbReference type="EMBL" id="ENV14813.1"/>
    </source>
</evidence>
<evidence type="ECO:0000313" key="3">
    <source>
        <dbReference type="Proteomes" id="UP000013148"/>
    </source>
</evidence>
<gene>
    <name evidence="2" type="ORF">F964_04557</name>
</gene>
<organism evidence="2 3">
    <name type="scientific">Acinetobacter guillouiae NIPH 991</name>
    <dbReference type="NCBI Taxonomy" id="1217656"/>
    <lineage>
        <taxon>Bacteria</taxon>
        <taxon>Pseudomonadati</taxon>
        <taxon>Pseudomonadota</taxon>
        <taxon>Gammaproteobacteria</taxon>
        <taxon>Moraxellales</taxon>
        <taxon>Moraxellaceae</taxon>
        <taxon>Acinetobacter</taxon>
    </lineage>
</organism>
<dbReference type="HOGENOM" id="CLU_100107_0_0_6"/>
<evidence type="ECO:0000256" key="1">
    <source>
        <dbReference type="SAM" id="Phobius"/>
    </source>
</evidence>
<keyword evidence="3" id="KW-1185">Reference proteome</keyword>
<keyword evidence="1" id="KW-0812">Transmembrane</keyword>
<protein>
    <recommendedName>
        <fullName evidence="4">WG repeat-containing protein</fullName>
    </recommendedName>
</protein>